<evidence type="ECO:0000256" key="4">
    <source>
        <dbReference type="SAM" id="MobiDB-lite"/>
    </source>
</evidence>
<dbReference type="GO" id="GO:0003700">
    <property type="term" value="F:DNA-binding transcription factor activity"/>
    <property type="evidence" value="ECO:0007669"/>
    <property type="project" value="InterPro"/>
</dbReference>
<keyword evidence="2" id="KW-0238">DNA-binding</keyword>
<dbReference type="SUPFAM" id="SSF46785">
    <property type="entry name" value="Winged helix' DNA-binding domain"/>
    <property type="match status" value="1"/>
</dbReference>
<evidence type="ECO:0000259" key="5">
    <source>
        <dbReference type="PROSITE" id="PS50949"/>
    </source>
</evidence>
<gene>
    <name evidence="6" type="primary">bphS</name>
</gene>
<dbReference type="InterPro" id="IPR036388">
    <property type="entry name" value="WH-like_DNA-bd_sf"/>
</dbReference>
<dbReference type="InterPro" id="IPR000524">
    <property type="entry name" value="Tscrpt_reg_HTH_GntR"/>
</dbReference>
<reference evidence="6" key="1">
    <citation type="journal article" date="2003" name="Appl. Environ. Microbiol.">
        <title>The biphenyl- and 4-chlorobiphenyl-catabolic transposon Tn4371, a member of a new family of genomic islands related to IncP and Ti plasmids.</title>
        <authorList>
            <person name="Toussaint A.C."/>
            <person name="Merlin C."/>
            <person name="Monchy S."/>
            <person name="Benotmane M.A."/>
            <person name="Leplae R."/>
            <person name="Mergeay M."/>
            <person name="Springael D."/>
        </authorList>
    </citation>
    <scope>NUCLEOTIDE SEQUENCE</scope>
    <source>
        <strain evidence="6">A5</strain>
    </source>
</reference>
<accession>Q84EP8</accession>
<evidence type="ECO:0000256" key="2">
    <source>
        <dbReference type="ARBA" id="ARBA00023125"/>
    </source>
</evidence>
<dbReference type="InterPro" id="IPR011711">
    <property type="entry name" value="GntR_C"/>
</dbReference>
<dbReference type="PANTHER" id="PTHR43537:SF20">
    <property type="entry name" value="HTH-TYPE TRANSCRIPTIONAL REPRESSOR GLAR"/>
    <property type="match status" value="1"/>
</dbReference>
<keyword evidence="3" id="KW-0804">Transcription</keyword>
<name>Q84EP8_9BURK</name>
<proteinExistence type="predicted"/>
<dbReference type="GO" id="GO:0003677">
    <property type="term" value="F:DNA binding"/>
    <property type="evidence" value="ECO:0007669"/>
    <property type="project" value="UniProtKB-KW"/>
</dbReference>
<feature type="region of interest" description="Disordered" evidence="4">
    <location>
        <begin position="19"/>
        <end position="42"/>
    </location>
</feature>
<dbReference type="AlphaFoldDB" id="Q84EP8"/>
<dbReference type="InterPro" id="IPR036390">
    <property type="entry name" value="WH_DNA-bd_sf"/>
</dbReference>
<dbReference type="Pfam" id="PF07729">
    <property type="entry name" value="FCD"/>
    <property type="match status" value="1"/>
</dbReference>
<evidence type="ECO:0000313" key="6">
    <source>
        <dbReference type="EMBL" id="CAD61136.1"/>
    </source>
</evidence>
<organism evidence="6">
    <name type="scientific">Cupriavidus oxalaticus</name>
    <dbReference type="NCBI Taxonomy" id="96344"/>
    <lineage>
        <taxon>Bacteria</taxon>
        <taxon>Pseudomonadati</taxon>
        <taxon>Pseudomonadota</taxon>
        <taxon>Betaproteobacteria</taxon>
        <taxon>Burkholderiales</taxon>
        <taxon>Burkholderiaceae</taxon>
        <taxon>Cupriavidus</taxon>
    </lineage>
</organism>
<evidence type="ECO:0000256" key="1">
    <source>
        <dbReference type="ARBA" id="ARBA00023015"/>
    </source>
</evidence>
<sequence>MTQQDQAFLTRLVASKGWPKGHWQNPMSGRKRRRPQLPSSPPYATLRDCILRGSHPQGSRLHLETLKSSLGVSGSTLREALTRLVGDRLVVAEGQKGFKVAPMSLCDLDDLTSARITLETTAIVESINLGGGDWEDQLVISFRRLARAQERVEANPAEAFDAWEARNQEFHNALMAASPSKWLANFREILFHNSERYRRLSGTQGPISVEVHEEHKTIFEAAIPRMQIRRFRSFRSTFGAPQCDSSQWVAERGLTSTRFPKDWNLMGFDFTASTDCWSACTPNLPRHPATVHSGRELLPQPLFDDGFPRNERET</sequence>
<protein>
    <submittedName>
        <fullName evidence="6">Transcription regulator</fullName>
    </submittedName>
</protein>
<dbReference type="EMBL" id="AJ536756">
    <property type="protein sequence ID" value="CAD61136.1"/>
    <property type="molecule type" value="Genomic_DNA"/>
</dbReference>
<dbReference type="SUPFAM" id="SSF48008">
    <property type="entry name" value="GntR ligand-binding domain-like"/>
    <property type="match status" value="1"/>
</dbReference>
<dbReference type="InterPro" id="IPR008920">
    <property type="entry name" value="TF_FadR/GntR_C"/>
</dbReference>
<dbReference type="SMART" id="SM00345">
    <property type="entry name" value="HTH_GNTR"/>
    <property type="match status" value="1"/>
</dbReference>
<dbReference type="Gene3D" id="1.10.10.10">
    <property type="entry name" value="Winged helix-like DNA-binding domain superfamily/Winged helix DNA-binding domain"/>
    <property type="match status" value="1"/>
</dbReference>
<dbReference type="PROSITE" id="PS50949">
    <property type="entry name" value="HTH_GNTR"/>
    <property type="match status" value="1"/>
</dbReference>
<dbReference type="Pfam" id="PF00392">
    <property type="entry name" value="GntR"/>
    <property type="match status" value="1"/>
</dbReference>
<dbReference type="PANTHER" id="PTHR43537">
    <property type="entry name" value="TRANSCRIPTIONAL REGULATOR, GNTR FAMILY"/>
    <property type="match status" value="1"/>
</dbReference>
<dbReference type="Gene3D" id="1.20.120.530">
    <property type="entry name" value="GntR ligand-binding domain-like"/>
    <property type="match status" value="1"/>
</dbReference>
<feature type="region of interest" description="Disordered" evidence="4">
    <location>
        <begin position="291"/>
        <end position="314"/>
    </location>
</feature>
<feature type="domain" description="HTH gntR-type" evidence="5">
    <location>
        <begin position="36"/>
        <end position="103"/>
    </location>
</feature>
<keyword evidence="1" id="KW-0805">Transcription regulation</keyword>
<evidence type="ECO:0000256" key="3">
    <source>
        <dbReference type="ARBA" id="ARBA00023163"/>
    </source>
</evidence>